<dbReference type="PRINTS" id="PR00040">
    <property type="entry name" value="HTHMERR"/>
</dbReference>
<keyword evidence="6" id="KW-0238">DNA-binding</keyword>
<dbReference type="GO" id="GO:0003677">
    <property type="term" value="F:DNA binding"/>
    <property type="evidence" value="ECO:0007669"/>
    <property type="project" value="UniProtKB-KW"/>
</dbReference>
<dbReference type="Proteomes" id="UP000271227">
    <property type="component" value="Unassembled WGS sequence"/>
</dbReference>
<dbReference type="SMART" id="SM00422">
    <property type="entry name" value="HTH_MERR"/>
    <property type="match status" value="1"/>
</dbReference>
<evidence type="ECO:0000256" key="2">
    <source>
        <dbReference type="ARBA" id="ARBA00022723"/>
    </source>
</evidence>
<dbReference type="GO" id="GO:0051537">
    <property type="term" value="F:2 iron, 2 sulfur cluster binding"/>
    <property type="evidence" value="ECO:0007669"/>
    <property type="project" value="UniProtKB-KW"/>
</dbReference>
<dbReference type="EMBL" id="REFR01000009">
    <property type="protein sequence ID" value="RMB12141.1"/>
    <property type="molecule type" value="Genomic_DNA"/>
</dbReference>
<dbReference type="RefSeq" id="WP_121937344.1">
    <property type="nucleotide sequence ID" value="NZ_REFR01000009.1"/>
</dbReference>
<keyword evidence="1" id="KW-0001">2Fe-2S</keyword>
<reference evidence="9 10" key="1">
    <citation type="submission" date="2018-10" db="EMBL/GenBank/DDBJ databases">
        <title>Genomic Encyclopedia of Archaeal and Bacterial Type Strains, Phase II (KMG-II): from individual species to whole genera.</title>
        <authorList>
            <person name="Goeker M."/>
        </authorList>
    </citation>
    <scope>NUCLEOTIDE SEQUENCE [LARGE SCALE GENOMIC DNA]</scope>
    <source>
        <strain evidence="9 10">DSM 25217</strain>
    </source>
</reference>
<evidence type="ECO:0000256" key="4">
    <source>
        <dbReference type="ARBA" id="ARBA00023014"/>
    </source>
</evidence>
<dbReference type="InterPro" id="IPR015358">
    <property type="entry name" value="Tscrpt_reg_MerR_DNA-bd"/>
</dbReference>
<keyword evidence="10" id="KW-1185">Reference proteome</keyword>
<dbReference type="InterPro" id="IPR009061">
    <property type="entry name" value="DNA-bd_dom_put_sf"/>
</dbReference>
<dbReference type="InParanoid" id="A0A3M0CRG5"/>
<keyword evidence="7" id="KW-0804">Transcription</keyword>
<evidence type="ECO:0000256" key="1">
    <source>
        <dbReference type="ARBA" id="ARBA00022714"/>
    </source>
</evidence>
<name>A0A3M0CRG5_9PROT</name>
<dbReference type="NCBIfam" id="TIGR01950">
    <property type="entry name" value="SoxR"/>
    <property type="match status" value="1"/>
</dbReference>
<dbReference type="OrthoDB" id="9802944at2"/>
<keyword evidence="2" id="KW-0479">Metal-binding</keyword>
<keyword evidence="4" id="KW-0411">Iron-sulfur</keyword>
<keyword evidence="3" id="KW-0408">Iron</keyword>
<dbReference type="Pfam" id="PF09278">
    <property type="entry name" value="MerR-DNA-bind"/>
    <property type="match status" value="1"/>
</dbReference>
<dbReference type="AlphaFoldDB" id="A0A3M0CRG5"/>
<comment type="caution">
    <text evidence="9">The sequence shown here is derived from an EMBL/GenBank/DDBJ whole genome shotgun (WGS) entry which is preliminary data.</text>
</comment>
<dbReference type="PROSITE" id="PS50937">
    <property type="entry name" value="HTH_MERR_2"/>
    <property type="match status" value="1"/>
</dbReference>
<feature type="domain" description="HTH merR-type" evidence="8">
    <location>
        <begin position="10"/>
        <end position="78"/>
    </location>
</feature>
<dbReference type="InterPro" id="IPR010211">
    <property type="entry name" value="Redox-sen_tscrpt-act_SoxR"/>
</dbReference>
<organism evidence="9 10">
    <name type="scientific">Eilatimonas milleporae</name>
    <dbReference type="NCBI Taxonomy" id="911205"/>
    <lineage>
        <taxon>Bacteria</taxon>
        <taxon>Pseudomonadati</taxon>
        <taxon>Pseudomonadota</taxon>
        <taxon>Alphaproteobacteria</taxon>
        <taxon>Kordiimonadales</taxon>
        <taxon>Kordiimonadaceae</taxon>
        <taxon>Eilatimonas</taxon>
    </lineage>
</organism>
<sequence>MPEKIDVKRPLSVGEVSARSGVPISTLHFYEREKLIESWRTTGNQRRYTRDVLRRIAVIRVAQRAGVPLAEIHDALSALPHGRTPTQRDWTRLSTSWRDRLNNRIEALTKLRDGLNDCIGCGCLSVKQCPLRNAGDHLSSKNQGAVLL</sequence>
<evidence type="ECO:0000313" key="9">
    <source>
        <dbReference type="EMBL" id="RMB12141.1"/>
    </source>
</evidence>
<keyword evidence="5" id="KW-0805">Transcription regulation</keyword>
<dbReference type="GO" id="GO:0046872">
    <property type="term" value="F:metal ion binding"/>
    <property type="evidence" value="ECO:0007669"/>
    <property type="project" value="UniProtKB-KW"/>
</dbReference>
<dbReference type="Gene3D" id="1.10.1660.10">
    <property type="match status" value="1"/>
</dbReference>
<evidence type="ECO:0000313" key="10">
    <source>
        <dbReference type="Proteomes" id="UP000271227"/>
    </source>
</evidence>
<dbReference type="GO" id="GO:0003700">
    <property type="term" value="F:DNA-binding transcription factor activity"/>
    <property type="evidence" value="ECO:0007669"/>
    <property type="project" value="InterPro"/>
</dbReference>
<dbReference type="PANTHER" id="PTHR30204:SF0">
    <property type="entry name" value="REDOX-SENSITIVE TRANSCRIPTIONAL ACTIVATOR SOXR"/>
    <property type="match status" value="1"/>
</dbReference>
<dbReference type="CDD" id="cd01110">
    <property type="entry name" value="HTH_SoxR"/>
    <property type="match status" value="1"/>
</dbReference>
<protein>
    <submittedName>
        <fullName evidence="9">MerR family redox-sensitive transcriptional activator SoxR</fullName>
    </submittedName>
</protein>
<dbReference type="InterPro" id="IPR000551">
    <property type="entry name" value="MerR-type_HTH_dom"/>
</dbReference>
<dbReference type="PANTHER" id="PTHR30204">
    <property type="entry name" value="REDOX-CYCLING DRUG-SENSING TRANSCRIPTIONAL ACTIVATOR SOXR"/>
    <property type="match status" value="1"/>
</dbReference>
<gene>
    <name evidence="9" type="ORF">BXY39_0632</name>
</gene>
<dbReference type="InterPro" id="IPR047057">
    <property type="entry name" value="MerR_fam"/>
</dbReference>
<dbReference type="GO" id="GO:0006979">
    <property type="term" value="P:response to oxidative stress"/>
    <property type="evidence" value="ECO:0007669"/>
    <property type="project" value="InterPro"/>
</dbReference>
<dbReference type="SUPFAM" id="SSF46955">
    <property type="entry name" value="Putative DNA-binding domain"/>
    <property type="match status" value="1"/>
</dbReference>
<evidence type="ECO:0000259" key="8">
    <source>
        <dbReference type="PROSITE" id="PS50937"/>
    </source>
</evidence>
<evidence type="ECO:0000256" key="6">
    <source>
        <dbReference type="ARBA" id="ARBA00023125"/>
    </source>
</evidence>
<proteinExistence type="predicted"/>
<evidence type="ECO:0000256" key="7">
    <source>
        <dbReference type="ARBA" id="ARBA00023163"/>
    </source>
</evidence>
<accession>A0A3M0CRG5</accession>
<dbReference type="Pfam" id="PF00376">
    <property type="entry name" value="MerR"/>
    <property type="match status" value="1"/>
</dbReference>
<evidence type="ECO:0000256" key="5">
    <source>
        <dbReference type="ARBA" id="ARBA00023015"/>
    </source>
</evidence>
<evidence type="ECO:0000256" key="3">
    <source>
        <dbReference type="ARBA" id="ARBA00023004"/>
    </source>
</evidence>